<evidence type="ECO:0000313" key="2">
    <source>
        <dbReference type="EMBL" id="PJJ70081.1"/>
    </source>
</evidence>
<feature type="compositionally biased region" description="Basic and acidic residues" evidence="1">
    <location>
        <begin position="17"/>
        <end position="32"/>
    </location>
</feature>
<name>A0A2M9CDS2_9CELL</name>
<dbReference type="Proteomes" id="UP000231693">
    <property type="component" value="Unassembled WGS sequence"/>
</dbReference>
<dbReference type="AlphaFoldDB" id="A0A2M9CDS2"/>
<gene>
    <name evidence="2" type="ORF">CLV28_2559</name>
</gene>
<evidence type="ECO:0000256" key="1">
    <source>
        <dbReference type="SAM" id="MobiDB-lite"/>
    </source>
</evidence>
<feature type="region of interest" description="Disordered" evidence="1">
    <location>
        <begin position="1"/>
        <end position="36"/>
    </location>
</feature>
<proteinExistence type="predicted"/>
<evidence type="ECO:0008006" key="4">
    <source>
        <dbReference type="Google" id="ProtNLM"/>
    </source>
</evidence>
<comment type="caution">
    <text evidence="2">The sequence shown here is derived from an EMBL/GenBank/DDBJ whole genome shotgun (WGS) entry which is preliminary data.</text>
</comment>
<protein>
    <recommendedName>
        <fullName evidence="4">ATP/GTP-binding protein</fullName>
    </recommendedName>
</protein>
<organism evidence="2 3">
    <name type="scientific">Sediminihabitans luteus</name>
    <dbReference type="NCBI Taxonomy" id="1138585"/>
    <lineage>
        <taxon>Bacteria</taxon>
        <taxon>Bacillati</taxon>
        <taxon>Actinomycetota</taxon>
        <taxon>Actinomycetes</taxon>
        <taxon>Micrococcales</taxon>
        <taxon>Cellulomonadaceae</taxon>
        <taxon>Sediminihabitans</taxon>
    </lineage>
</organism>
<dbReference type="OrthoDB" id="3381577at2"/>
<sequence length="99" mass="11137">MPSSRRSSRRPWGAEHVPLDVERATGGRRTESADDGEWTVQKIRSSSKTYTCPGCSQDVVPGTAHVVAWSNDSMFGRDAGLADRRHWHSACWQARARRR</sequence>
<accession>A0A2M9CDS2</accession>
<dbReference type="RefSeq" id="WP_100423692.1">
    <property type="nucleotide sequence ID" value="NZ_BOOX01000013.1"/>
</dbReference>
<dbReference type="EMBL" id="PGFE01000004">
    <property type="protein sequence ID" value="PJJ70081.1"/>
    <property type="molecule type" value="Genomic_DNA"/>
</dbReference>
<keyword evidence="3" id="KW-1185">Reference proteome</keyword>
<reference evidence="2 3" key="1">
    <citation type="submission" date="2017-11" db="EMBL/GenBank/DDBJ databases">
        <title>Genomic Encyclopedia of Archaeal and Bacterial Type Strains, Phase II (KMG-II): From Individual Species to Whole Genera.</title>
        <authorList>
            <person name="Goeker M."/>
        </authorList>
    </citation>
    <scope>NUCLEOTIDE SEQUENCE [LARGE SCALE GENOMIC DNA]</scope>
    <source>
        <strain evidence="2 3">DSM 25478</strain>
    </source>
</reference>
<evidence type="ECO:0000313" key="3">
    <source>
        <dbReference type="Proteomes" id="UP000231693"/>
    </source>
</evidence>